<feature type="compositionally biased region" description="Basic and acidic residues" evidence="1">
    <location>
        <begin position="222"/>
        <end position="234"/>
    </location>
</feature>
<feature type="compositionally biased region" description="Polar residues" evidence="1">
    <location>
        <begin position="306"/>
        <end position="323"/>
    </location>
</feature>
<gene>
    <name evidence="2" type="ORF">AMORRO_LOCUS8431</name>
</gene>
<feature type="region of interest" description="Disordered" evidence="1">
    <location>
        <begin position="159"/>
        <end position="348"/>
    </location>
</feature>
<keyword evidence="3" id="KW-1185">Reference proteome</keyword>
<feature type="compositionally biased region" description="Acidic residues" evidence="1">
    <location>
        <begin position="164"/>
        <end position="178"/>
    </location>
</feature>
<organism evidence="2 3">
    <name type="scientific">Acaulospora morrowiae</name>
    <dbReference type="NCBI Taxonomy" id="94023"/>
    <lineage>
        <taxon>Eukaryota</taxon>
        <taxon>Fungi</taxon>
        <taxon>Fungi incertae sedis</taxon>
        <taxon>Mucoromycota</taxon>
        <taxon>Glomeromycotina</taxon>
        <taxon>Glomeromycetes</taxon>
        <taxon>Diversisporales</taxon>
        <taxon>Acaulosporaceae</taxon>
        <taxon>Acaulospora</taxon>
    </lineage>
</organism>
<evidence type="ECO:0000313" key="2">
    <source>
        <dbReference type="EMBL" id="CAG8615738.1"/>
    </source>
</evidence>
<dbReference type="Proteomes" id="UP000789342">
    <property type="component" value="Unassembled WGS sequence"/>
</dbReference>
<name>A0A9N9GJT2_9GLOM</name>
<protein>
    <submittedName>
        <fullName evidence="2">8718_t:CDS:1</fullName>
    </submittedName>
</protein>
<proteinExistence type="predicted"/>
<dbReference type="OrthoDB" id="2400417at2759"/>
<dbReference type="AlphaFoldDB" id="A0A9N9GJT2"/>
<feature type="compositionally biased region" description="Low complexity" evidence="1">
    <location>
        <begin position="247"/>
        <end position="262"/>
    </location>
</feature>
<sequence>MSDPENNDGVVDQNMENSDVEEFELKLGSTFGAKNGSLPKSYYKLVYDSHENIDFSKATDLEFRDEETLQVSFCGDSVNRQAQGDEVQLLTGQRFEDYTEDFEEEDLEAEKQCLLIYDENSRTWTLECIDYSYKIGNDEKNTNKESPGSEYFEQKFESDLMQQSEEEVQELTEDENNEEPDRFMNDSEIQINEENGHNDENGDEYYGEGLLSDDGLEEIDEPIQHVHVDQRENDVFEDEIIKDDGSESSGSSSSKSSTSTGTDSDDSEEEATGSSDSDSDLEALGAQLTQEMMETEESKPVETRKNINSLERNVQIPSSQPTSLAALFGGQGARQEEQDDSDSSSASD</sequence>
<evidence type="ECO:0000313" key="3">
    <source>
        <dbReference type="Proteomes" id="UP000789342"/>
    </source>
</evidence>
<feature type="compositionally biased region" description="Basic and acidic residues" evidence="1">
    <location>
        <begin position="296"/>
        <end position="305"/>
    </location>
</feature>
<comment type="caution">
    <text evidence="2">The sequence shown here is derived from an EMBL/GenBank/DDBJ whole genome shotgun (WGS) entry which is preliminary data.</text>
</comment>
<accession>A0A9N9GJT2</accession>
<reference evidence="2" key="1">
    <citation type="submission" date="2021-06" db="EMBL/GenBank/DDBJ databases">
        <authorList>
            <person name="Kallberg Y."/>
            <person name="Tangrot J."/>
            <person name="Rosling A."/>
        </authorList>
    </citation>
    <scope>NUCLEOTIDE SEQUENCE</scope>
    <source>
        <strain evidence="2">CL551</strain>
    </source>
</reference>
<feature type="compositionally biased region" description="Acidic residues" evidence="1">
    <location>
        <begin position="263"/>
        <end position="281"/>
    </location>
</feature>
<evidence type="ECO:0000256" key="1">
    <source>
        <dbReference type="SAM" id="MobiDB-lite"/>
    </source>
</evidence>
<dbReference type="EMBL" id="CAJVPV010007180">
    <property type="protein sequence ID" value="CAG8615738.1"/>
    <property type="molecule type" value="Genomic_DNA"/>
</dbReference>